<evidence type="ECO:0000256" key="1">
    <source>
        <dbReference type="SAM" id="SignalP"/>
    </source>
</evidence>
<keyword evidence="1" id="KW-0732">Signal</keyword>
<sequence length="116" mass="12071">MSPAPQHPRTARRYAWLRVLSVLVALLLAAGTHAEAVEDGSFAVSTAQACDAEHDALATALRPAGLSGHRTLAPPRPVPRLDAWPPSPPDGLLLPAPGPAPCSSALYALRTVVLLC</sequence>
<accession>A0A1S2PEF2</accession>
<evidence type="ECO:0000313" key="3">
    <source>
        <dbReference type="Proteomes" id="UP000179935"/>
    </source>
</evidence>
<name>A0A1S2PEF2_9ACTN</name>
<gene>
    <name evidence="2" type="ORF">BIV24_14890</name>
</gene>
<proteinExistence type="predicted"/>
<dbReference type="RefSeq" id="WP_071366768.1">
    <property type="nucleotide sequence ID" value="NZ_MLYP01000039.1"/>
</dbReference>
<comment type="caution">
    <text evidence="2">The sequence shown here is derived from an EMBL/GenBank/DDBJ whole genome shotgun (WGS) entry which is preliminary data.</text>
</comment>
<feature type="chain" id="PRO_5039603673" description="Secreted protein" evidence="1">
    <location>
        <begin position="35"/>
        <end position="116"/>
    </location>
</feature>
<dbReference type="Proteomes" id="UP000179935">
    <property type="component" value="Unassembled WGS sequence"/>
</dbReference>
<organism evidence="2 3">
    <name type="scientific">Streptomyces colonosanans</name>
    <dbReference type="NCBI Taxonomy" id="1428652"/>
    <lineage>
        <taxon>Bacteria</taxon>
        <taxon>Bacillati</taxon>
        <taxon>Actinomycetota</taxon>
        <taxon>Actinomycetes</taxon>
        <taxon>Kitasatosporales</taxon>
        <taxon>Streptomycetaceae</taxon>
        <taxon>Streptomyces</taxon>
    </lineage>
</organism>
<dbReference type="AlphaFoldDB" id="A0A1S2PEF2"/>
<reference evidence="2 3" key="1">
    <citation type="submission" date="2016-10" db="EMBL/GenBank/DDBJ databases">
        <title>Genome sequence of Streptomyces sp. MUSC 93.</title>
        <authorList>
            <person name="Lee L.-H."/>
            <person name="Ser H.-L."/>
            <person name="Law J.W.-F."/>
        </authorList>
    </citation>
    <scope>NUCLEOTIDE SEQUENCE [LARGE SCALE GENOMIC DNA]</scope>
    <source>
        <strain evidence="2 3">MUSC 93</strain>
    </source>
</reference>
<evidence type="ECO:0008006" key="4">
    <source>
        <dbReference type="Google" id="ProtNLM"/>
    </source>
</evidence>
<feature type="signal peptide" evidence="1">
    <location>
        <begin position="1"/>
        <end position="34"/>
    </location>
</feature>
<evidence type="ECO:0000313" key="2">
    <source>
        <dbReference type="EMBL" id="OIJ92040.1"/>
    </source>
</evidence>
<dbReference type="EMBL" id="MLYP01000039">
    <property type="protein sequence ID" value="OIJ92040.1"/>
    <property type="molecule type" value="Genomic_DNA"/>
</dbReference>
<keyword evidence="3" id="KW-1185">Reference proteome</keyword>
<protein>
    <recommendedName>
        <fullName evidence="4">Secreted protein</fullName>
    </recommendedName>
</protein>